<protein>
    <submittedName>
        <fullName evidence="1">Uncharacterized protein</fullName>
    </submittedName>
</protein>
<dbReference type="RefSeq" id="WP_072886677.1">
    <property type="nucleotide sequence ID" value="NZ_FRAE01000007.1"/>
</dbReference>
<dbReference type="AlphaFoldDB" id="A0A1M6KDL0"/>
<evidence type="ECO:0000313" key="1">
    <source>
        <dbReference type="EMBL" id="SHJ57019.1"/>
    </source>
</evidence>
<gene>
    <name evidence="1" type="ORF">SAMN02744037_00337</name>
</gene>
<dbReference type="Proteomes" id="UP000242497">
    <property type="component" value="Unassembled WGS sequence"/>
</dbReference>
<evidence type="ECO:0000313" key="2">
    <source>
        <dbReference type="Proteomes" id="UP000242497"/>
    </source>
</evidence>
<organism evidence="1 2">
    <name type="scientific">Tepidibacter formicigenes DSM 15518</name>
    <dbReference type="NCBI Taxonomy" id="1123349"/>
    <lineage>
        <taxon>Bacteria</taxon>
        <taxon>Bacillati</taxon>
        <taxon>Bacillota</taxon>
        <taxon>Clostridia</taxon>
        <taxon>Peptostreptococcales</taxon>
        <taxon>Peptostreptococcaceae</taxon>
        <taxon>Tepidibacter</taxon>
    </lineage>
</organism>
<dbReference type="EMBL" id="FRAE01000007">
    <property type="protein sequence ID" value="SHJ57019.1"/>
    <property type="molecule type" value="Genomic_DNA"/>
</dbReference>
<accession>A0A1M6KDL0</accession>
<keyword evidence="2" id="KW-1185">Reference proteome</keyword>
<proteinExistence type="predicted"/>
<dbReference type="OrthoDB" id="1955035at2"/>
<dbReference type="Pfam" id="PF21835">
    <property type="entry name" value="YIEGIA_cap"/>
    <property type="match status" value="1"/>
</dbReference>
<dbReference type="STRING" id="1123349.SAMN02744037_00337"/>
<dbReference type="InterPro" id="IPR054055">
    <property type="entry name" value="YpzH"/>
</dbReference>
<name>A0A1M6KDL0_9FIRM</name>
<reference evidence="2" key="1">
    <citation type="submission" date="2016-11" db="EMBL/GenBank/DDBJ databases">
        <authorList>
            <person name="Varghese N."/>
            <person name="Submissions S."/>
        </authorList>
    </citation>
    <scope>NUCLEOTIDE SEQUENCE [LARGE SCALE GENOMIC DNA]</scope>
    <source>
        <strain evidence="2">DSM 15518</strain>
    </source>
</reference>
<sequence>MDVGINDFILAIVTTDKKMVSNTIPIFYVENREELERRSLIISKCMMGMVHDVQNDTFIIVKH</sequence>